<evidence type="ECO:0000259" key="1">
    <source>
        <dbReference type="Pfam" id="PF06792"/>
    </source>
</evidence>
<gene>
    <name evidence="3" type="ORF">DID88_008284</name>
</gene>
<evidence type="ECO:0000313" key="4">
    <source>
        <dbReference type="Proteomes" id="UP000249056"/>
    </source>
</evidence>
<dbReference type="InterPro" id="IPR044122">
    <property type="entry name" value="UPF0261_N"/>
</dbReference>
<dbReference type="AlphaFoldDB" id="A0A395J9Y3"/>
<dbReference type="Pfam" id="PF23189">
    <property type="entry name" value="UPF0261_C"/>
    <property type="match status" value="1"/>
</dbReference>
<protein>
    <submittedName>
        <fullName evidence="3">Uncharacterized protein</fullName>
    </submittedName>
</protein>
<dbReference type="OrthoDB" id="10264588at2759"/>
<dbReference type="PANTHER" id="PTHR31862">
    <property type="entry name" value="UPF0261 DOMAIN PROTEIN (AFU_ORTHOLOGUE AFUA_1G10120)"/>
    <property type="match status" value="1"/>
</dbReference>
<comment type="caution">
    <text evidence="3">The sequence shown here is derived from an EMBL/GenBank/DDBJ whole genome shotgun (WGS) entry which is preliminary data.</text>
</comment>
<organism evidence="3 4">
    <name type="scientific">Monilinia fructigena</name>
    <dbReference type="NCBI Taxonomy" id="38457"/>
    <lineage>
        <taxon>Eukaryota</taxon>
        <taxon>Fungi</taxon>
        <taxon>Dikarya</taxon>
        <taxon>Ascomycota</taxon>
        <taxon>Pezizomycotina</taxon>
        <taxon>Leotiomycetes</taxon>
        <taxon>Helotiales</taxon>
        <taxon>Sclerotiniaceae</taxon>
        <taxon>Monilinia</taxon>
    </lineage>
</organism>
<sequence>MSNPTILLLGTLDTKGEEILYLRTRILVHSKPNTKVLLADVGQEPASDPEIDIPQSEILSHASSIDYSTLSRGEYIEYTSTSATNLFSTMAASGNSGPYFGETDITMMYSVVDIAGINSLLKGVLDNAAGAISGLAQAYWVRCKEEEQANRAGGKAMERLIRGKRIDAVLDITTTEIADYICGGVLSAGPERLSAAAEMGIPQIVEREGEEEGVGESLFADERNEYVGCGGREFFDSEADKRLFEVIKNELDGTGIDVLEKDSAV</sequence>
<reference evidence="3 4" key="1">
    <citation type="submission" date="2018-06" db="EMBL/GenBank/DDBJ databases">
        <title>Genome Sequence of the Brown Rot Fungal Pathogen Monilinia fructigena.</title>
        <authorList>
            <person name="Landi L."/>
            <person name="De Miccolis Angelini R.M."/>
            <person name="Pollastro S."/>
            <person name="Abate D."/>
            <person name="Faretra F."/>
            <person name="Romanazzi G."/>
        </authorList>
    </citation>
    <scope>NUCLEOTIDE SEQUENCE [LARGE SCALE GENOMIC DNA]</scope>
    <source>
        <strain evidence="3 4">Mfrg269</strain>
    </source>
</reference>
<feature type="domain" description="UPF0261" evidence="1">
    <location>
        <begin position="87"/>
        <end position="139"/>
    </location>
</feature>
<dbReference type="InterPro" id="IPR051353">
    <property type="entry name" value="Tobamovirus_resist_UPF0261"/>
</dbReference>
<keyword evidence="4" id="KW-1185">Reference proteome</keyword>
<dbReference type="Gene3D" id="3.40.50.12030">
    <property type="entry name" value="Uncharacterised protein family UPF0261, NC domain"/>
    <property type="match status" value="1"/>
</dbReference>
<proteinExistence type="predicted"/>
<name>A0A395J9Y3_9HELO</name>
<dbReference type="Pfam" id="PF06792">
    <property type="entry name" value="UPF0261"/>
    <property type="match status" value="1"/>
</dbReference>
<feature type="domain" description="UPF0261" evidence="2">
    <location>
        <begin position="149"/>
        <end position="205"/>
    </location>
</feature>
<evidence type="ECO:0000313" key="3">
    <source>
        <dbReference type="EMBL" id="RAL67529.1"/>
    </source>
</evidence>
<accession>A0A395J9Y3</accession>
<evidence type="ECO:0000259" key="2">
    <source>
        <dbReference type="Pfam" id="PF23189"/>
    </source>
</evidence>
<dbReference type="Gene3D" id="3.40.50.12020">
    <property type="entry name" value="Uncharacterised protein family UPF0261, NN domain"/>
    <property type="match status" value="2"/>
</dbReference>
<dbReference type="InterPro" id="IPR056778">
    <property type="entry name" value="UPF0261_C"/>
</dbReference>
<dbReference type="Proteomes" id="UP000249056">
    <property type="component" value="Unassembled WGS sequence"/>
</dbReference>
<dbReference type="EMBL" id="QKRW01000003">
    <property type="protein sequence ID" value="RAL67529.1"/>
    <property type="molecule type" value="Genomic_DNA"/>
</dbReference>
<dbReference type="PANTHER" id="PTHR31862:SF1">
    <property type="entry name" value="UPF0261 DOMAIN PROTEIN (AFU_ORTHOLOGUE AFUA_1G10120)"/>
    <property type="match status" value="1"/>
</dbReference>